<sequence length="85" mass="9763">MKEFEPIKYLNVVEENKIETLSLNPLMIASIVEQMEIEKEKFDLSSVKTIISGGWMDPTNASEKLINYCSSLKNFVNSNTEIYLK</sequence>
<proteinExistence type="predicted"/>
<organism evidence="1 2">
    <name type="scientific">Meloidogyne enterolobii</name>
    <name type="common">Root-knot nematode worm</name>
    <name type="synonym">Meloidogyne mayaguensis</name>
    <dbReference type="NCBI Taxonomy" id="390850"/>
    <lineage>
        <taxon>Eukaryota</taxon>
        <taxon>Metazoa</taxon>
        <taxon>Ecdysozoa</taxon>
        <taxon>Nematoda</taxon>
        <taxon>Chromadorea</taxon>
        <taxon>Rhabditida</taxon>
        <taxon>Tylenchina</taxon>
        <taxon>Tylenchomorpha</taxon>
        <taxon>Tylenchoidea</taxon>
        <taxon>Meloidogynidae</taxon>
        <taxon>Meloidogyninae</taxon>
        <taxon>Meloidogyne</taxon>
    </lineage>
</organism>
<dbReference type="EMBL" id="CAVMJV010000032">
    <property type="protein sequence ID" value="CAK5077688.1"/>
    <property type="molecule type" value="Genomic_DNA"/>
</dbReference>
<name>A0ACB0ZFC0_MELEN</name>
<evidence type="ECO:0000313" key="1">
    <source>
        <dbReference type="EMBL" id="CAK5077688.1"/>
    </source>
</evidence>
<comment type="caution">
    <text evidence="1">The sequence shown here is derived from an EMBL/GenBank/DDBJ whole genome shotgun (WGS) entry which is preliminary data.</text>
</comment>
<keyword evidence="2" id="KW-1185">Reference proteome</keyword>
<gene>
    <name evidence="1" type="ORF">MENTE1834_LOCUS24625</name>
</gene>
<dbReference type="Proteomes" id="UP001497535">
    <property type="component" value="Unassembled WGS sequence"/>
</dbReference>
<evidence type="ECO:0000313" key="2">
    <source>
        <dbReference type="Proteomes" id="UP001497535"/>
    </source>
</evidence>
<protein>
    <submittedName>
        <fullName evidence="1">Uncharacterized protein</fullName>
    </submittedName>
</protein>
<reference evidence="1" key="1">
    <citation type="submission" date="2023-11" db="EMBL/GenBank/DDBJ databases">
        <authorList>
            <person name="Poullet M."/>
        </authorList>
    </citation>
    <scope>NUCLEOTIDE SEQUENCE</scope>
    <source>
        <strain evidence="1">E1834</strain>
    </source>
</reference>
<accession>A0ACB0ZFC0</accession>